<evidence type="ECO:0000313" key="1">
    <source>
        <dbReference type="EMBL" id="SHI68675.1"/>
    </source>
</evidence>
<dbReference type="EMBL" id="FQYI01000003">
    <property type="protein sequence ID" value="SHI68675.1"/>
    <property type="molecule type" value="Genomic_DNA"/>
</dbReference>
<sequence>MRFHKGDIVEVNFLFADGRLKVHPALVVSNDELQEVEGIIYLALISSKATFHQYAFSIEDGMANFNFAKPSYVKCQIIVANVERDIYRKLGIMKLEFVEKVIEKIKQSIF</sequence>
<organism evidence="1 2">
    <name type="scientific">Cruoricaptor ignavus</name>
    <dbReference type="NCBI Taxonomy" id="1118202"/>
    <lineage>
        <taxon>Bacteria</taxon>
        <taxon>Pseudomonadati</taxon>
        <taxon>Bacteroidota</taxon>
        <taxon>Flavobacteriia</taxon>
        <taxon>Flavobacteriales</taxon>
        <taxon>Weeksellaceae</taxon>
        <taxon>Cruoricaptor</taxon>
    </lineage>
</organism>
<dbReference type="STRING" id="1118202.SAMN05443429_103131"/>
<keyword evidence="2" id="KW-1185">Reference proteome</keyword>
<protein>
    <submittedName>
        <fullName evidence="1">Prepilin-type processing-associated H-X9-DG domain-containing protein</fullName>
    </submittedName>
</protein>
<dbReference type="AlphaFoldDB" id="A0A1M6D5Z5"/>
<evidence type="ECO:0000313" key="2">
    <source>
        <dbReference type="Proteomes" id="UP000184335"/>
    </source>
</evidence>
<name>A0A1M6D5Z5_9FLAO</name>
<dbReference type="RefSeq" id="WP_073178847.1">
    <property type="nucleotide sequence ID" value="NZ_FQYI01000003.1"/>
</dbReference>
<dbReference type="InterPro" id="IPR011067">
    <property type="entry name" value="Plasmid_toxin/cell-grow_inhib"/>
</dbReference>
<reference evidence="1 2" key="1">
    <citation type="submission" date="2016-11" db="EMBL/GenBank/DDBJ databases">
        <authorList>
            <person name="Jaros S."/>
            <person name="Januszkiewicz K."/>
            <person name="Wedrychowicz H."/>
        </authorList>
    </citation>
    <scope>NUCLEOTIDE SEQUENCE [LARGE SCALE GENOMIC DNA]</scope>
    <source>
        <strain evidence="1 2">DSM 25479</strain>
    </source>
</reference>
<dbReference type="SUPFAM" id="SSF50118">
    <property type="entry name" value="Cell growth inhibitor/plasmid maintenance toxic component"/>
    <property type="match status" value="1"/>
</dbReference>
<accession>A0A1M6D5Z5</accession>
<dbReference type="Gene3D" id="2.30.30.110">
    <property type="match status" value="1"/>
</dbReference>
<dbReference type="InterPro" id="IPR003477">
    <property type="entry name" value="PemK-like"/>
</dbReference>
<dbReference type="Pfam" id="PF02452">
    <property type="entry name" value="PemK_toxin"/>
    <property type="match status" value="1"/>
</dbReference>
<gene>
    <name evidence="1" type="ORF">SAMN05443429_103131</name>
</gene>
<proteinExistence type="predicted"/>
<dbReference type="OrthoDB" id="1451714at2"/>
<dbReference type="Proteomes" id="UP000184335">
    <property type="component" value="Unassembled WGS sequence"/>
</dbReference>
<dbReference type="GO" id="GO:0003677">
    <property type="term" value="F:DNA binding"/>
    <property type="evidence" value="ECO:0007669"/>
    <property type="project" value="InterPro"/>
</dbReference>